<proteinExistence type="predicted"/>
<dbReference type="Pfam" id="PF05991">
    <property type="entry name" value="NYN_YacP"/>
    <property type="match status" value="1"/>
</dbReference>
<feature type="region of interest" description="Disordered" evidence="1">
    <location>
        <begin position="130"/>
        <end position="171"/>
    </location>
</feature>
<evidence type="ECO:0000256" key="1">
    <source>
        <dbReference type="SAM" id="MobiDB-lite"/>
    </source>
</evidence>
<dbReference type="AlphaFoldDB" id="A0A7V4G799"/>
<dbReference type="InterPro" id="IPR010298">
    <property type="entry name" value="YacP-like"/>
</dbReference>
<protein>
    <recommendedName>
        <fullName evidence="3">NYN domain-containing protein</fullName>
    </recommendedName>
</protein>
<organism evidence="2">
    <name type="scientific">Desulfobacca acetoxidans</name>
    <dbReference type="NCBI Taxonomy" id="60893"/>
    <lineage>
        <taxon>Bacteria</taxon>
        <taxon>Pseudomonadati</taxon>
        <taxon>Thermodesulfobacteriota</taxon>
        <taxon>Desulfobaccia</taxon>
        <taxon>Desulfobaccales</taxon>
        <taxon>Desulfobaccaceae</taxon>
        <taxon>Desulfobacca</taxon>
    </lineage>
</organism>
<reference evidence="2" key="1">
    <citation type="journal article" date="2020" name="mSystems">
        <title>Genome- and Community-Level Interaction Insights into Carbon Utilization and Element Cycling Functions of Hydrothermarchaeota in Hydrothermal Sediment.</title>
        <authorList>
            <person name="Zhou Z."/>
            <person name="Liu Y."/>
            <person name="Xu W."/>
            <person name="Pan J."/>
            <person name="Luo Z.H."/>
            <person name="Li M."/>
        </authorList>
    </citation>
    <scope>NUCLEOTIDE SEQUENCE [LARGE SCALE GENOMIC DNA]</scope>
    <source>
        <strain evidence="2">SpSt-548</strain>
    </source>
</reference>
<dbReference type="PANTHER" id="PTHR34547:SF1">
    <property type="entry name" value="YACP-LIKE NYN DOMAIN PROTEIN"/>
    <property type="match status" value="1"/>
</dbReference>
<evidence type="ECO:0008006" key="3">
    <source>
        <dbReference type="Google" id="ProtNLM"/>
    </source>
</evidence>
<dbReference type="PANTHER" id="PTHR34547">
    <property type="entry name" value="YACP-LIKE NYN DOMAIN PROTEIN"/>
    <property type="match status" value="1"/>
</dbReference>
<accession>A0A7V4G799</accession>
<dbReference type="EMBL" id="DSXI01000184">
    <property type="protein sequence ID" value="HGS04733.1"/>
    <property type="molecule type" value="Genomic_DNA"/>
</dbReference>
<comment type="caution">
    <text evidence="2">The sequence shown here is derived from an EMBL/GenBank/DDBJ whole genome shotgun (WGS) entry which is preliminary data.</text>
</comment>
<name>A0A7V4G799_9BACT</name>
<gene>
    <name evidence="2" type="ORF">ENT08_03195</name>
</gene>
<evidence type="ECO:0000313" key="2">
    <source>
        <dbReference type="EMBL" id="HGS04733.1"/>
    </source>
</evidence>
<feature type="compositionally biased region" description="Basic residues" evidence="1">
    <location>
        <begin position="152"/>
        <end position="171"/>
    </location>
</feature>
<sequence>MALHLIIDGYNLIRQSPWLSRLDARDLEEGRRALLECLGQYHRKKPAHRLTVVFDGWQGGEPRENRDYFQGIAIIYSRRGERADEVVKRLAAREGTRAVVVTSDREIQDFAAQKGATWVEAREFESRCLTPTLGAGAPEAEDDPPGPPLKKGPSRRLSKKARQKQQRLRKL</sequence>